<organism evidence="7 8">
    <name type="scientific">Henosepilachna vigintioctopunctata</name>
    <dbReference type="NCBI Taxonomy" id="420089"/>
    <lineage>
        <taxon>Eukaryota</taxon>
        <taxon>Metazoa</taxon>
        <taxon>Ecdysozoa</taxon>
        <taxon>Arthropoda</taxon>
        <taxon>Hexapoda</taxon>
        <taxon>Insecta</taxon>
        <taxon>Pterygota</taxon>
        <taxon>Neoptera</taxon>
        <taxon>Endopterygota</taxon>
        <taxon>Coleoptera</taxon>
        <taxon>Polyphaga</taxon>
        <taxon>Cucujiformia</taxon>
        <taxon>Coccinelloidea</taxon>
        <taxon>Coccinellidae</taxon>
        <taxon>Epilachninae</taxon>
        <taxon>Epilachnini</taxon>
        <taxon>Henosepilachna</taxon>
    </lineage>
</organism>
<keyword evidence="2" id="KW-0689">Ribosomal protein</keyword>
<evidence type="ECO:0000256" key="2">
    <source>
        <dbReference type="ARBA" id="ARBA00022980"/>
    </source>
</evidence>
<feature type="domain" description="Small ribosomal subunit protein uS3 C-terminal" evidence="6">
    <location>
        <begin position="74"/>
        <end position="148"/>
    </location>
</feature>
<dbReference type="GO" id="GO:0005634">
    <property type="term" value="C:nucleus"/>
    <property type="evidence" value="ECO:0007669"/>
    <property type="project" value="TreeGrafter"/>
</dbReference>
<dbReference type="GO" id="GO:0022627">
    <property type="term" value="C:cytosolic small ribosomal subunit"/>
    <property type="evidence" value="ECO:0007669"/>
    <property type="project" value="TreeGrafter"/>
</dbReference>
<evidence type="ECO:0000259" key="6">
    <source>
        <dbReference type="Pfam" id="PF00189"/>
    </source>
</evidence>
<proteinExistence type="inferred from homology"/>
<dbReference type="Gene3D" id="3.30.1140.32">
    <property type="entry name" value="Ribosomal protein S3, C-terminal domain"/>
    <property type="match status" value="1"/>
</dbReference>
<dbReference type="GO" id="GO:0003735">
    <property type="term" value="F:structural constituent of ribosome"/>
    <property type="evidence" value="ECO:0007669"/>
    <property type="project" value="InterPro"/>
</dbReference>
<dbReference type="SUPFAM" id="SSF54814">
    <property type="entry name" value="Prokaryotic type KH domain (KH-domain type II)"/>
    <property type="match status" value="1"/>
</dbReference>
<sequence length="178" mass="19962">MTTPISKKRKFVVDGVFKAELNEFVTRELSEHGYSGVEVRVTPSRTKTIILHELTSIDKKDSILLIIWRKSVANRAVRRPCCGVLRYIMECGAQGCEVVVSGKLREQRAKTMKFVDGLLMIHPQDPCNDYVDTATRHVLLRQGVLGIKAVEPKEEVDNTKPISEIKPIKPDGPAPIRA</sequence>
<dbReference type="InterPro" id="IPR057258">
    <property type="entry name" value="Ribosomal_uS3"/>
</dbReference>
<evidence type="ECO:0000256" key="5">
    <source>
        <dbReference type="SAM" id="MobiDB-lite"/>
    </source>
</evidence>
<dbReference type="AlphaFoldDB" id="A0AAW1URC2"/>
<comment type="similarity">
    <text evidence="1">Belongs to the universal ribosomal protein uS3 family.</text>
</comment>
<dbReference type="InterPro" id="IPR009019">
    <property type="entry name" value="KH_sf_prok-type"/>
</dbReference>
<keyword evidence="8" id="KW-1185">Reference proteome</keyword>
<dbReference type="Pfam" id="PF00189">
    <property type="entry name" value="Ribosomal_S3_C"/>
    <property type="match status" value="1"/>
</dbReference>
<evidence type="ECO:0000256" key="3">
    <source>
        <dbReference type="ARBA" id="ARBA00023274"/>
    </source>
</evidence>
<protein>
    <recommendedName>
        <fullName evidence="4">40S ribosomal protein S3</fullName>
    </recommendedName>
</protein>
<dbReference type="PANTHER" id="PTHR11760:SF32">
    <property type="entry name" value="SMALL RIBOSOMAL SUBUNIT PROTEIN US3"/>
    <property type="match status" value="1"/>
</dbReference>
<evidence type="ECO:0000256" key="1">
    <source>
        <dbReference type="ARBA" id="ARBA00010761"/>
    </source>
</evidence>
<dbReference type="PANTHER" id="PTHR11760">
    <property type="entry name" value="30S/40S RIBOSOMAL PROTEIN S3"/>
    <property type="match status" value="1"/>
</dbReference>
<dbReference type="SUPFAM" id="SSF54821">
    <property type="entry name" value="Ribosomal protein S3 C-terminal domain"/>
    <property type="match status" value="1"/>
</dbReference>
<dbReference type="GO" id="GO:0003723">
    <property type="term" value="F:RNA binding"/>
    <property type="evidence" value="ECO:0007669"/>
    <property type="project" value="InterPro"/>
</dbReference>
<dbReference type="EMBL" id="JARQZJ010000098">
    <property type="protein sequence ID" value="KAK9886032.1"/>
    <property type="molecule type" value="Genomic_DNA"/>
</dbReference>
<feature type="region of interest" description="Disordered" evidence="5">
    <location>
        <begin position="156"/>
        <end position="178"/>
    </location>
</feature>
<evidence type="ECO:0000313" key="8">
    <source>
        <dbReference type="Proteomes" id="UP001431783"/>
    </source>
</evidence>
<dbReference type="GO" id="GO:2001235">
    <property type="term" value="P:positive regulation of apoptotic signaling pathway"/>
    <property type="evidence" value="ECO:0007669"/>
    <property type="project" value="TreeGrafter"/>
</dbReference>
<name>A0AAW1URC2_9CUCU</name>
<keyword evidence="3" id="KW-0687">Ribonucleoprotein</keyword>
<dbReference type="Proteomes" id="UP001431783">
    <property type="component" value="Unassembled WGS sequence"/>
</dbReference>
<evidence type="ECO:0000313" key="7">
    <source>
        <dbReference type="EMBL" id="KAK9886032.1"/>
    </source>
</evidence>
<gene>
    <name evidence="7" type="ORF">WA026_014818</name>
</gene>
<dbReference type="InterPro" id="IPR001351">
    <property type="entry name" value="Ribosomal_uS3_C"/>
</dbReference>
<dbReference type="InterPro" id="IPR036419">
    <property type="entry name" value="Ribosomal_S3_C_sf"/>
</dbReference>
<accession>A0AAW1URC2</accession>
<reference evidence="7 8" key="1">
    <citation type="submission" date="2023-03" db="EMBL/GenBank/DDBJ databases">
        <title>Genome insight into feeding habits of ladybird beetles.</title>
        <authorList>
            <person name="Li H.-S."/>
            <person name="Huang Y.-H."/>
            <person name="Pang H."/>
        </authorList>
    </citation>
    <scope>NUCLEOTIDE SEQUENCE [LARGE SCALE GENOMIC DNA]</scope>
    <source>
        <strain evidence="7">SYSU_2023b</strain>
        <tissue evidence="7">Whole body</tissue>
    </source>
</reference>
<dbReference type="InterPro" id="IPR015946">
    <property type="entry name" value="KH_dom-like_a/b"/>
</dbReference>
<evidence type="ECO:0000256" key="4">
    <source>
        <dbReference type="ARBA" id="ARBA00035408"/>
    </source>
</evidence>
<dbReference type="Gene3D" id="3.30.300.20">
    <property type="match status" value="1"/>
</dbReference>
<comment type="caution">
    <text evidence="7">The sequence shown here is derived from an EMBL/GenBank/DDBJ whole genome shotgun (WGS) entry which is preliminary data.</text>
</comment>
<dbReference type="GO" id="GO:0006412">
    <property type="term" value="P:translation"/>
    <property type="evidence" value="ECO:0007669"/>
    <property type="project" value="InterPro"/>
</dbReference>